<organism evidence="2 3">
    <name type="scientific">Araneus ventricosus</name>
    <name type="common">Orbweaver spider</name>
    <name type="synonym">Epeira ventricosa</name>
    <dbReference type="NCBI Taxonomy" id="182803"/>
    <lineage>
        <taxon>Eukaryota</taxon>
        <taxon>Metazoa</taxon>
        <taxon>Ecdysozoa</taxon>
        <taxon>Arthropoda</taxon>
        <taxon>Chelicerata</taxon>
        <taxon>Arachnida</taxon>
        <taxon>Araneae</taxon>
        <taxon>Araneomorphae</taxon>
        <taxon>Entelegynae</taxon>
        <taxon>Araneoidea</taxon>
        <taxon>Araneidae</taxon>
        <taxon>Araneus</taxon>
    </lineage>
</organism>
<gene>
    <name evidence="2" type="ORF">AVEN_215810_1</name>
</gene>
<sequence length="261" mass="30419">MAKKSLMPKITEAEDIRRKELKYGVNEKKYYDRHHRVKDLKELEPRQDVWITDQISFKRINTKYAAPRSYLVETPRGIIRRNRFHLRPSSGQLEYGQNDTTRKQALDNKLSLKAKRTSVKNFCTYTKDPYGIPYKAVVKDNLPSPPSKPVQDYGSAGIRENKSDIKSYSPVTLLPTLGKILEKLLLERPNNHFRKNNLQHPNQYGFRTNRSAEDAIPDLLDKINLAENSNQHALMIPWKSKRHFTTRNTPQQKKPREPGVL</sequence>
<evidence type="ECO:0000313" key="3">
    <source>
        <dbReference type="Proteomes" id="UP000499080"/>
    </source>
</evidence>
<keyword evidence="3" id="KW-1185">Reference proteome</keyword>
<dbReference type="Proteomes" id="UP000499080">
    <property type="component" value="Unassembled WGS sequence"/>
</dbReference>
<feature type="region of interest" description="Disordered" evidence="1">
    <location>
        <begin position="240"/>
        <end position="261"/>
    </location>
</feature>
<evidence type="ECO:0000256" key="1">
    <source>
        <dbReference type="SAM" id="MobiDB-lite"/>
    </source>
</evidence>
<evidence type="ECO:0000313" key="2">
    <source>
        <dbReference type="EMBL" id="GBN06636.1"/>
    </source>
</evidence>
<name>A0A4Y2KZ51_ARAVE</name>
<reference evidence="2 3" key="1">
    <citation type="journal article" date="2019" name="Sci. Rep.">
        <title>Orb-weaving spider Araneus ventricosus genome elucidates the spidroin gene catalogue.</title>
        <authorList>
            <person name="Kono N."/>
            <person name="Nakamura H."/>
            <person name="Ohtoshi R."/>
            <person name="Moran D.A.P."/>
            <person name="Shinohara A."/>
            <person name="Yoshida Y."/>
            <person name="Fujiwara M."/>
            <person name="Mori M."/>
            <person name="Tomita M."/>
            <person name="Arakawa K."/>
        </authorList>
    </citation>
    <scope>NUCLEOTIDE SEQUENCE [LARGE SCALE GENOMIC DNA]</scope>
</reference>
<dbReference type="EMBL" id="BGPR01005085">
    <property type="protein sequence ID" value="GBN06636.1"/>
    <property type="molecule type" value="Genomic_DNA"/>
</dbReference>
<comment type="caution">
    <text evidence="2">The sequence shown here is derived from an EMBL/GenBank/DDBJ whole genome shotgun (WGS) entry which is preliminary data.</text>
</comment>
<dbReference type="AlphaFoldDB" id="A0A4Y2KZ51"/>
<protein>
    <submittedName>
        <fullName evidence="2">Uncharacterized protein</fullName>
    </submittedName>
</protein>
<accession>A0A4Y2KZ51</accession>
<proteinExistence type="predicted"/>
<dbReference type="OrthoDB" id="8038132at2759"/>